<dbReference type="Proteomes" id="UP000198761">
    <property type="component" value="Unassembled WGS sequence"/>
</dbReference>
<dbReference type="PIRSF" id="PIRSF012443">
    <property type="entry name" value="UCP012443"/>
    <property type="match status" value="1"/>
</dbReference>
<organism evidence="3 4">
    <name type="scientific">Gemmobacter aquatilis</name>
    <dbReference type="NCBI Taxonomy" id="933059"/>
    <lineage>
        <taxon>Bacteria</taxon>
        <taxon>Pseudomonadati</taxon>
        <taxon>Pseudomonadota</taxon>
        <taxon>Alphaproteobacteria</taxon>
        <taxon>Rhodobacterales</taxon>
        <taxon>Paracoccaceae</taxon>
        <taxon>Gemmobacter</taxon>
    </lineage>
</organism>
<dbReference type="RefSeq" id="WP_175481982.1">
    <property type="nucleotide sequence ID" value="NZ_FOCE01000001.1"/>
</dbReference>
<keyword evidence="1 2" id="KW-0732">Signal</keyword>
<name>A0A1H7YEQ8_9RHOB</name>
<reference evidence="3 4" key="1">
    <citation type="submission" date="2016-10" db="EMBL/GenBank/DDBJ databases">
        <authorList>
            <person name="de Groot N.N."/>
        </authorList>
    </citation>
    <scope>NUCLEOTIDE SEQUENCE [LARGE SCALE GENOMIC DNA]</scope>
    <source>
        <strain evidence="3 4">DSM 3857</strain>
    </source>
</reference>
<sequence>MRRNVFVNMGRSGLRLLAPVILPVFLAAPGWAAESDIDPKADAVLHAMSDYMSSQRMFSLSAESSTEILMSDGRKIQLTAASEMVVDREKGIRVDRKGPVGGTYLVFDGSKVSIASEREGVYLSLPAEGGIDGALDEVRTALGTEVAGGADLLYTKPYDGLMLNVQSGHYMGKAWVGGVLTDHLSYRAEDIDWQLWVRSGEEPVPVKYVITSKWVTAAPQFSVDISEFTPLTETAAETFVFTAPAGAREITPDQLPEFDLLAEE</sequence>
<dbReference type="SUPFAM" id="SSF89392">
    <property type="entry name" value="Prokaryotic lipoproteins and lipoprotein localization factors"/>
    <property type="match status" value="1"/>
</dbReference>
<keyword evidence="4" id="KW-1185">Reference proteome</keyword>
<dbReference type="EMBL" id="FOCE01000001">
    <property type="protein sequence ID" value="SEM44433.1"/>
    <property type="molecule type" value="Genomic_DNA"/>
</dbReference>
<dbReference type="InterPro" id="IPR019207">
    <property type="entry name" value="DUF2092"/>
</dbReference>
<evidence type="ECO:0000256" key="2">
    <source>
        <dbReference type="SAM" id="SignalP"/>
    </source>
</evidence>
<dbReference type="AlphaFoldDB" id="A0A1H7YEQ8"/>
<proteinExistence type="predicted"/>
<gene>
    <name evidence="3" type="ORF">SAMN04488103_101173</name>
</gene>
<dbReference type="Pfam" id="PF09865">
    <property type="entry name" value="DUF2092"/>
    <property type="match status" value="1"/>
</dbReference>
<protein>
    <recommendedName>
        <fullName evidence="5">DUF2092 domain-containing protein</fullName>
    </recommendedName>
</protein>
<dbReference type="InterPro" id="IPR029046">
    <property type="entry name" value="LolA/LolB/LppX"/>
</dbReference>
<dbReference type="STRING" id="933059.SAMN04488103_101173"/>
<feature type="signal peptide" evidence="2">
    <location>
        <begin position="1"/>
        <end position="32"/>
    </location>
</feature>
<evidence type="ECO:0000313" key="3">
    <source>
        <dbReference type="EMBL" id="SEM44433.1"/>
    </source>
</evidence>
<feature type="chain" id="PRO_5011662984" description="DUF2092 domain-containing protein" evidence="2">
    <location>
        <begin position="33"/>
        <end position="264"/>
    </location>
</feature>
<evidence type="ECO:0008006" key="5">
    <source>
        <dbReference type="Google" id="ProtNLM"/>
    </source>
</evidence>
<evidence type="ECO:0000313" key="4">
    <source>
        <dbReference type="Proteomes" id="UP000198761"/>
    </source>
</evidence>
<evidence type="ECO:0000256" key="1">
    <source>
        <dbReference type="ARBA" id="ARBA00022729"/>
    </source>
</evidence>
<accession>A0A1H7YEQ8</accession>